<dbReference type="Proteomes" id="UP000268056">
    <property type="component" value="Unassembled WGS sequence"/>
</dbReference>
<evidence type="ECO:0000313" key="1">
    <source>
        <dbReference type="EMBL" id="RMO93432.1"/>
    </source>
</evidence>
<reference evidence="1 2" key="1">
    <citation type="submission" date="2018-08" db="EMBL/GenBank/DDBJ databases">
        <title>Recombination of ecologically and evolutionarily significant loci maintains genetic cohesion in the Pseudomonas syringae species complex.</title>
        <authorList>
            <person name="Dillon M."/>
            <person name="Thakur S."/>
            <person name="Almeida R.N.D."/>
            <person name="Weir B.S."/>
            <person name="Guttman D.S."/>
        </authorList>
    </citation>
    <scope>NUCLEOTIDE SEQUENCE [LARGE SCALE GENOMIC DNA]</scope>
    <source>
        <strain evidence="1 2">ICMP 4092</strain>
    </source>
</reference>
<proteinExistence type="predicted"/>
<dbReference type="AlphaFoldDB" id="A0A3M3ZFK4"/>
<organism evidence="1 2">
    <name type="scientific">Pseudomonas syringae pv. tagetis</name>
    <dbReference type="NCBI Taxonomy" id="129140"/>
    <lineage>
        <taxon>Bacteria</taxon>
        <taxon>Pseudomonadati</taxon>
        <taxon>Pseudomonadota</taxon>
        <taxon>Gammaproteobacteria</taxon>
        <taxon>Pseudomonadales</taxon>
        <taxon>Pseudomonadaceae</taxon>
        <taxon>Pseudomonas</taxon>
    </lineage>
</organism>
<evidence type="ECO:0000313" key="2">
    <source>
        <dbReference type="Proteomes" id="UP000268056"/>
    </source>
</evidence>
<comment type="caution">
    <text evidence="1">The sequence shown here is derived from an EMBL/GenBank/DDBJ whole genome shotgun (WGS) entry which is preliminary data.</text>
</comment>
<name>A0A3M3ZFK4_9PSED</name>
<dbReference type="EMBL" id="RBQC01000011">
    <property type="protein sequence ID" value="RMO93432.1"/>
    <property type="molecule type" value="Genomic_DNA"/>
</dbReference>
<gene>
    <name evidence="1" type="ORF">ALQ32_200154</name>
</gene>
<sequence length="172" mass="19590">MTISNQLLNELSTWPIVSVPSRFYHGCCIGDQGLNVCTNVITGNKWFSIDRHLAGDYAWHWSRLENAKMQKMRVELELTHPHMAVSQPTRIGGEKWVPFLAKCFPGIDNYQLSREFQNNLQAHLNALGNPNVKSYCSNGGREICIPEVERFVRIVSVTGLPNDREVYRSSNI</sequence>
<accession>A0A3M3ZFK4</accession>
<protein>
    <submittedName>
        <fullName evidence="1">Uncharacterized protein</fullName>
    </submittedName>
</protein>